<dbReference type="Pfam" id="PF00848">
    <property type="entry name" value="Ring_hydroxyl_A"/>
    <property type="match status" value="1"/>
</dbReference>
<evidence type="ECO:0000256" key="4">
    <source>
        <dbReference type="ARBA" id="ARBA00023002"/>
    </source>
</evidence>
<feature type="domain" description="Rieske" evidence="7">
    <location>
        <begin position="33"/>
        <end position="139"/>
    </location>
</feature>
<keyword evidence="4" id="KW-0560">Oxidoreductase</keyword>
<dbReference type="SUPFAM" id="SSF50022">
    <property type="entry name" value="ISP domain"/>
    <property type="match status" value="1"/>
</dbReference>
<evidence type="ECO:0000313" key="8">
    <source>
        <dbReference type="EMBL" id="KTD75162.1"/>
    </source>
</evidence>
<reference evidence="8 9" key="1">
    <citation type="submission" date="2015-11" db="EMBL/GenBank/DDBJ databases">
        <title>Genomic analysis of 38 Legionella species identifies large and diverse effector repertoires.</title>
        <authorList>
            <person name="Burstein D."/>
            <person name="Amaro F."/>
            <person name="Zusman T."/>
            <person name="Lifshitz Z."/>
            <person name="Cohen O."/>
            <person name="Gilbert J.A."/>
            <person name="Pupko T."/>
            <person name="Shuman H.A."/>
            <person name="Segal G."/>
        </authorList>
    </citation>
    <scope>NUCLEOTIDE SEQUENCE [LARGE SCALE GENOMIC DNA]</scope>
    <source>
        <strain evidence="8 9">ATCC 51914</strain>
    </source>
</reference>
<dbReference type="GO" id="GO:0051537">
    <property type="term" value="F:2 iron, 2 sulfur cluster binding"/>
    <property type="evidence" value="ECO:0007669"/>
    <property type="project" value="UniProtKB-KW"/>
</dbReference>
<dbReference type="EMBL" id="LNZB01000060">
    <property type="protein sequence ID" value="KTD75162.1"/>
    <property type="molecule type" value="Genomic_DNA"/>
</dbReference>
<dbReference type="GO" id="GO:0004497">
    <property type="term" value="F:monooxygenase activity"/>
    <property type="evidence" value="ECO:0007669"/>
    <property type="project" value="UniProtKB-KW"/>
</dbReference>
<dbReference type="PATRIC" id="fig|66969.6.peg.3492"/>
<evidence type="ECO:0000256" key="5">
    <source>
        <dbReference type="ARBA" id="ARBA00023004"/>
    </source>
</evidence>
<dbReference type="Proteomes" id="UP000054729">
    <property type="component" value="Unassembled WGS sequence"/>
</dbReference>
<comment type="caution">
    <text evidence="8">The sequence shown here is derived from an EMBL/GenBank/DDBJ whole genome shotgun (WGS) entry which is preliminary data.</text>
</comment>
<dbReference type="PRINTS" id="PR00090">
    <property type="entry name" value="RNGDIOXGNASE"/>
</dbReference>
<dbReference type="Gene3D" id="2.102.10.10">
    <property type="entry name" value="Rieske [2Fe-2S] iron-sulphur domain"/>
    <property type="match status" value="1"/>
</dbReference>
<evidence type="ECO:0000256" key="3">
    <source>
        <dbReference type="ARBA" id="ARBA00022723"/>
    </source>
</evidence>
<protein>
    <submittedName>
        <fullName evidence="8">Choline monooxygenase</fullName>
    </submittedName>
</protein>
<dbReference type="InterPro" id="IPR001663">
    <property type="entry name" value="Rng_hydr_dOase-A"/>
</dbReference>
<evidence type="ECO:0000256" key="2">
    <source>
        <dbReference type="ARBA" id="ARBA00022714"/>
    </source>
</evidence>
<keyword evidence="6" id="KW-0411">Iron-sulfur</keyword>
<dbReference type="PANTHER" id="PTHR43756:SF5">
    <property type="entry name" value="CHOLINE MONOOXYGENASE, CHLOROPLASTIC"/>
    <property type="match status" value="1"/>
</dbReference>
<proteinExistence type="predicted"/>
<dbReference type="Pfam" id="PF00355">
    <property type="entry name" value="Rieske"/>
    <property type="match status" value="1"/>
</dbReference>
<dbReference type="InterPro" id="IPR036922">
    <property type="entry name" value="Rieske_2Fe-2S_sf"/>
</dbReference>
<dbReference type="RefSeq" id="WP_058481784.1">
    <property type="nucleotide sequence ID" value="NZ_CAAAIQ010000005.1"/>
</dbReference>
<dbReference type="Gene3D" id="3.90.380.10">
    <property type="entry name" value="Naphthalene 1,2-dioxygenase Alpha Subunit, Chain A, domain 1"/>
    <property type="match status" value="2"/>
</dbReference>
<dbReference type="AlphaFoldDB" id="A0A0W1A1E9"/>
<keyword evidence="3" id="KW-0479">Metal-binding</keyword>
<organism evidence="8 9">
    <name type="scientific">Legionella waltersii</name>
    <dbReference type="NCBI Taxonomy" id="66969"/>
    <lineage>
        <taxon>Bacteria</taxon>
        <taxon>Pseudomonadati</taxon>
        <taxon>Pseudomonadota</taxon>
        <taxon>Gammaproteobacteria</taxon>
        <taxon>Legionellales</taxon>
        <taxon>Legionellaceae</taxon>
        <taxon>Legionella</taxon>
    </lineage>
</organism>
<keyword evidence="9" id="KW-1185">Reference proteome</keyword>
<dbReference type="GO" id="GO:0005506">
    <property type="term" value="F:iron ion binding"/>
    <property type="evidence" value="ECO:0007669"/>
    <property type="project" value="InterPro"/>
</dbReference>
<evidence type="ECO:0000256" key="6">
    <source>
        <dbReference type="ARBA" id="ARBA00023014"/>
    </source>
</evidence>
<sequence>MKEANLTQSLPAEWYYSDSQFYLEKEHLFKKEWIFLCHTQEIPSANDYLTTEVMGIPILILRDEHEQIHVLLNICRHRAAPILTEKRGTLTKPFLVCQYHAWCYHKDGRFKNAPYTTANSEALDLKKIHFEIARGMIFINFDPNPSCFESRKNRLIDEMDAAQFEIERYSFHSQMVREGDFNWKIWVEGFQECYHCPTIHPIFNKDFHMSQYEVHNKDHFSVHNCPRKVESSSGSFEGLWMWIYPNCGLPCYEKVFYTKRVNPKSPTKTELIYTFFVTNNFSETEASEFFSFIHKITDEDFKICKLVQNNLESGSGRGLFEHGYLNTARENGVHYFHQLLRSAVSPLNSHQISSREETIKV</sequence>
<dbReference type="InterPro" id="IPR015879">
    <property type="entry name" value="Ring_hydroxy_dOase_asu_C_dom"/>
</dbReference>
<evidence type="ECO:0000259" key="7">
    <source>
        <dbReference type="PROSITE" id="PS51296"/>
    </source>
</evidence>
<keyword evidence="2" id="KW-0001">2Fe-2S</keyword>
<dbReference type="PROSITE" id="PS51296">
    <property type="entry name" value="RIESKE"/>
    <property type="match status" value="1"/>
</dbReference>
<keyword evidence="8" id="KW-0503">Monooxygenase</keyword>
<evidence type="ECO:0000256" key="1">
    <source>
        <dbReference type="ARBA" id="ARBA00001962"/>
    </source>
</evidence>
<comment type="cofactor">
    <cofactor evidence="1">
        <name>Fe cation</name>
        <dbReference type="ChEBI" id="CHEBI:24875"/>
    </cofactor>
</comment>
<dbReference type="InterPro" id="IPR017941">
    <property type="entry name" value="Rieske_2Fe-2S"/>
</dbReference>
<gene>
    <name evidence="8" type="ORF">Lwal_3203</name>
</gene>
<evidence type="ECO:0000313" key="9">
    <source>
        <dbReference type="Proteomes" id="UP000054729"/>
    </source>
</evidence>
<dbReference type="SUPFAM" id="SSF55961">
    <property type="entry name" value="Bet v1-like"/>
    <property type="match status" value="1"/>
</dbReference>
<dbReference type="PANTHER" id="PTHR43756">
    <property type="entry name" value="CHOLINE MONOOXYGENASE, CHLOROPLASTIC"/>
    <property type="match status" value="1"/>
</dbReference>
<keyword evidence="5" id="KW-0408">Iron</keyword>
<name>A0A0W1A1E9_9GAMM</name>
<dbReference type="OrthoDB" id="9769355at2"/>
<dbReference type="STRING" id="66969.Lwal_3203"/>
<accession>A0A0W1A1E9</accession>
<dbReference type="CDD" id="cd03469">
    <property type="entry name" value="Rieske_RO_Alpha_N"/>
    <property type="match status" value="1"/>
</dbReference>